<dbReference type="RefSeq" id="WP_344174771.1">
    <property type="nucleotide sequence ID" value="NZ_BAAARY010000064.1"/>
</dbReference>
<evidence type="ECO:0000313" key="11">
    <source>
        <dbReference type="Proteomes" id="UP001499978"/>
    </source>
</evidence>
<proteinExistence type="inferred from homology"/>
<comment type="caution">
    <text evidence="10">The sequence shown here is derived from an EMBL/GenBank/DDBJ whole genome shotgun (WGS) entry which is preliminary data.</text>
</comment>
<evidence type="ECO:0000259" key="9">
    <source>
        <dbReference type="Pfam" id="PF01435"/>
    </source>
</evidence>
<feature type="transmembrane region" description="Helical" evidence="8">
    <location>
        <begin position="31"/>
        <end position="54"/>
    </location>
</feature>
<name>A0ABP6B5Z3_9ACTN</name>
<sequence>MTIEAVRDPHAPGAPATTLPAWRQSPARGGYLTLIAALLVAGLFAGNTLFLNLFSVRMGQTYNGCLTALGSPPTVLEQLSAWQVRWEACVRPVTTLQQMMSLGCAVSALLLGAASSVALASWQVRRARPVRAPESIQARVRGLALQWGLRRPPRVVVGMCRVRDPYSAGGPGRPTIVLPPGLLGRPDSEVDAVIRHELAHVAAGDATLAWFVRGIWIALLPVLLLRFLGQGPAWSGWR</sequence>
<feature type="domain" description="Peptidase M48" evidence="9">
    <location>
        <begin position="135"/>
        <end position="213"/>
    </location>
</feature>
<comment type="similarity">
    <text evidence="6">Belongs to the peptidase M48 family.</text>
</comment>
<evidence type="ECO:0000256" key="5">
    <source>
        <dbReference type="ARBA" id="ARBA00023049"/>
    </source>
</evidence>
<evidence type="ECO:0000256" key="7">
    <source>
        <dbReference type="SAM" id="MobiDB-lite"/>
    </source>
</evidence>
<evidence type="ECO:0000256" key="3">
    <source>
        <dbReference type="ARBA" id="ARBA00022801"/>
    </source>
</evidence>
<dbReference type="InterPro" id="IPR001915">
    <property type="entry name" value="Peptidase_M48"/>
</dbReference>
<keyword evidence="5 6" id="KW-0482">Metalloprotease</keyword>
<keyword evidence="2" id="KW-0479">Metal-binding</keyword>
<evidence type="ECO:0000256" key="1">
    <source>
        <dbReference type="ARBA" id="ARBA00022670"/>
    </source>
</evidence>
<evidence type="ECO:0000256" key="6">
    <source>
        <dbReference type="RuleBase" id="RU003983"/>
    </source>
</evidence>
<evidence type="ECO:0000256" key="4">
    <source>
        <dbReference type="ARBA" id="ARBA00022833"/>
    </source>
</evidence>
<dbReference type="Proteomes" id="UP001499978">
    <property type="component" value="Unassembled WGS sequence"/>
</dbReference>
<dbReference type="Pfam" id="PF01435">
    <property type="entry name" value="Peptidase_M48"/>
    <property type="match status" value="1"/>
</dbReference>
<feature type="transmembrane region" description="Helical" evidence="8">
    <location>
        <begin position="208"/>
        <end position="228"/>
    </location>
</feature>
<keyword evidence="1 6" id="KW-0645">Protease</keyword>
<organism evidence="10 11">
    <name type="scientific">Pilimelia columellifera subsp. columellifera</name>
    <dbReference type="NCBI Taxonomy" id="706583"/>
    <lineage>
        <taxon>Bacteria</taxon>
        <taxon>Bacillati</taxon>
        <taxon>Actinomycetota</taxon>
        <taxon>Actinomycetes</taxon>
        <taxon>Micromonosporales</taxon>
        <taxon>Micromonosporaceae</taxon>
        <taxon>Pilimelia</taxon>
    </lineage>
</organism>
<keyword evidence="8" id="KW-0812">Transmembrane</keyword>
<gene>
    <name evidence="10" type="ORF">GCM10010201_36470</name>
</gene>
<comment type="cofactor">
    <cofactor evidence="6">
        <name>Zn(2+)</name>
        <dbReference type="ChEBI" id="CHEBI:29105"/>
    </cofactor>
    <text evidence="6">Binds 1 zinc ion per subunit.</text>
</comment>
<evidence type="ECO:0000256" key="8">
    <source>
        <dbReference type="SAM" id="Phobius"/>
    </source>
</evidence>
<protein>
    <recommendedName>
        <fullName evidence="9">Peptidase M48 domain-containing protein</fullName>
    </recommendedName>
</protein>
<dbReference type="Gene3D" id="3.30.2010.10">
    <property type="entry name" value="Metalloproteases ('zincins'), catalytic domain"/>
    <property type="match status" value="1"/>
</dbReference>
<keyword evidence="11" id="KW-1185">Reference proteome</keyword>
<keyword evidence="4 6" id="KW-0862">Zinc</keyword>
<dbReference type="EMBL" id="BAAARY010000064">
    <property type="protein sequence ID" value="GAA2534039.1"/>
    <property type="molecule type" value="Genomic_DNA"/>
</dbReference>
<evidence type="ECO:0000313" key="10">
    <source>
        <dbReference type="EMBL" id="GAA2534039.1"/>
    </source>
</evidence>
<feature type="transmembrane region" description="Helical" evidence="8">
    <location>
        <begin position="100"/>
        <end position="122"/>
    </location>
</feature>
<keyword evidence="8" id="KW-1133">Transmembrane helix</keyword>
<reference evidence="11" key="1">
    <citation type="journal article" date="2019" name="Int. J. Syst. Evol. Microbiol.">
        <title>The Global Catalogue of Microorganisms (GCM) 10K type strain sequencing project: providing services to taxonomists for standard genome sequencing and annotation.</title>
        <authorList>
            <consortium name="The Broad Institute Genomics Platform"/>
            <consortium name="The Broad Institute Genome Sequencing Center for Infectious Disease"/>
            <person name="Wu L."/>
            <person name="Ma J."/>
        </authorList>
    </citation>
    <scope>NUCLEOTIDE SEQUENCE [LARGE SCALE GENOMIC DNA]</scope>
    <source>
        <strain evidence="11">JCM 3367</strain>
    </source>
</reference>
<keyword evidence="8" id="KW-0472">Membrane</keyword>
<keyword evidence="3 6" id="KW-0378">Hydrolase</keyword>
<accession>A0ABP6B5Z3</accession>
<feature type="region of interest" description="Disordered" evidence="7">
    <location>
        <begin position="1"/>
        <end position="20"/>
    </location>
</feature>
<feature type="compositionally biased region" description="Basic and acidic residues" evidence="7">
    <location>
        <begin position="1"/>
        <end position="10"/>
    </location>
</feature>
<evidence type="ECO:0000256" key="2">
    <source>
        <dbReference type="ARBA" id="ARBA00022723"/>
    </source>
</evidence>